<reference evidence="1 2" key="1">
    <citation type="submission" date="2018-04" db="EMBL/GenBank/DDBJ databases">
        <title>Flavobacterium sp. nov., isolated from glacier ice.</title>
        <authorList>
            <person name="Liu Q."/>
            <person name="Xin Y.-H."/>
        </authorList>
    </citation>
    <scope>NUCLEOTIDE SEQUENCE [LARGE SCALE GENOMIC DNA]</scope>
    <source>
        <strain evidence="1 2">LB2P30</strain>
    </source>
</reference>
<dbReference type="Proteomes" id="UP000245618">
    <property type="component" value="Unassembled WGS sequence"/>
</dbReference>
<dbReference type="OrthoDB" id="704821at2"/>
<keyword evidence="2" id="KW-1185">Reference proteome</keyword>
<proteinExistence type="predicted"/>
<gene>
    <name evidence="1" type="ORF">DB891_11840</name>
</gene>
<comment type="caution">
    <text evidence="1">The sequence shown here is derived from an EMBL/GenBank/DDBJ whole genome shotgun (WGS) entry which is preliminary data.</text>
</comment>
<name>A0A2U1JT52_9FLAO</name>
<protein>
    <submittedName>
        <fullName evidence="1">Uncharacterized protein</fullName>
    </submittedName>
</protein>
<organism evidence="1 2">
    <name type="scientific">Flavobacterium laiguense</name>
    <dbReference type="NCBI Taxonomy" id="2169409"/>
    <lineage>
        <taxon>Bacteria</taxon>
        <taxon>Pseudomonadati</taxon>
        <taxon>Bacteroidota</taxon>
        <taxon>Flavobacteriia</taxon>
        <taxon>Flavobacteriales</taxon>
        <taxon>Flavobacteriaceae</taxon>
        <taxon>Flavobacterium</taxon>
    </lineage>
</organism>
<accession>A0A2U1JT52</accession>
<evidence type="ECO:0000313" key="1">
    <source>
        <dbReference type="EMBL" id="PWA08292.1"/>
    </source>
</evidence>
<sequence length="77" mass="8990">MKNTIFTITFLLLSFNGFSQKWIEVTKDKFGNKYYIKSSIVSKGGDFGNEESVIRIWTKETNEQLTDNRTKSKPKVY</sequence>
<dbReference type="AlphaFoldDB" id="A0A2U1JT52"/>
<dbReference type="EMBL" id="QCZH01000014">
    <property type="protein sequence ID" value="PWA08292.1"/>
    <property type="molecule type" value="Genomic_DNA"/>
</dbReference>
<evidence type="ECO:0000313" key="2">
    <source>
        <dbReference type="Proteomes" id="UP000245618"/>
    </source>
</evidence>
<dbReference type="RefSeq" id="WP_116763792.1">
    <property type="nucleotide sequence ID" value="NZ_QCZH01000014.1"/>
</dbReference>